<dbReference type="Gene3D" id="3.50.50.60">
    <property type="entry name" value="FAD/NAD(P)-binding domain"/>
    <property type="match status" value="2"/>
</dbReference>
<dbReference type="OrthoDB" id="371245at2759"/>
<dbReference type="InterPro" id="IPR050097">
    <property type="entry name" value="Ferredoxin-NADP_redctase_2"/>
</dbReference>
<comment type="catalytic activity">
    <reaction evidence="7">
        <text>[thioredoxin]-dithiol + NADP(+) = [thioredoxin]-disulfide + NADPH + H(+)</text>
        <dbReference type="Rhea" id="RHEA:20345"/>
        <dbReference type="Rhea" id="RHEA-COMP:10698"/>
        <dbReference type="Rhea" id="RHEA-COMP:10700"/>
        <dbReference type="ChEBI" id="CHEBI:15378"/>
        <dbReference type="ChEBI" id="CHEBI:29950"/>
        <dbReference type="ChEBI" id="CHEBI:50058"/>
        <dbReference type="ChEBI" id="CHEBI:57783"/>
        <dbReference type="ChEBI" id="CHEBI:58349"/>
        <dbReference type="EC" id="1.8.1.9"/>
    </reaction>
</comment>
<dbReference type="EC" id="1.8.1.9" evidence="7"/>
<evidence type="ECO:0000256" key="7">
    <source>
        <dbReference type="RuleBase" id="RU003881"/>
    </source>
</evidence>
<comment type="cofactor">
    <cofactor evidence="7">
        <name>FAD</name>
        <dbReference type="ChEBI" id="CHEBI:57692"/>
    </cofactor>
    <text evidence="7">Binds 1 FAD per subunit.</text>
</comment>
<dbReference type="GO" id="GO:0019430">
    <property type="term" value="P:removal of superoxide radicals"/>
    <property type="evidence" value="ECO:0007669"/>
    <property type="project" value="InterPro"/>
</dbReference>
<sequence length="895" mass="98186">MGRLKPEIFKKITASSRDKEGNDEVMASILEKMSPRQMEVFGTAVDDEIVHPCRSVYVSWGQIGQQTVTSYPKMPPQCFGLLDPKSYEDMPQGAIRKMHDEILEHVITPERFSMIPADALLGISDRQMTHLKTEAVQQMLPDQMLAIAQSGASVLLRPNLLAAIPVATFIEGLRNGMKLREDALAEFTDVQLGKSSWIGQYGDLLSFQQWRQLSANVRGGVHPCASLQWQDIEVHTGRNKANEFWRGMSAECFSALPHFDKLTKHEVSLIPSSAYGKLDLEQKHRLDVQVEHQKSKILHGQSCANHTAKSFSELDYAQLTLLSAECYSQLNPSVVQSWTPAQIELFPSHAFKKLQSRQATALSTKAIAAITDKQWEQFSVGVNGSTCSGFTTTQIPSLPIAKLSGECLGLIRVENFSELSYPQFQQISVDAWRHNIGKLQVEALPSDYFGEFRHFGDLGRTWPDSIKMHPCVGIQKAHIKKLKGAAKADYEQHCVPVQKQASFALAGPNPLALLCIPLFVMLCLIGTASVMDHLLGTCAHCVAMLASIFRRSLFKFAPRVAFLSTPFSTMALENNVPTIHPVVIIGSGPAAHTAAIYAARANLRPVLFEGFLAGGVAAGGQLTTTTDVENFPGFPDGVMGPELMDRCRAQSVRCGTTIISETVDSVDLSERPFTVNSSVGAMKAETLIIATGATAKRMKIPGTGENEYWQRGVSACAVCDGALPIFRDKFLFVIGGGDSAMEEATYLTKFASKVYIVHRRDELRASKVMQERAKNNPKIEFLYSHVVEKADGDGKILTNCHVKDLKTGETRIMEAGGLFFAIGHEPNTKFLSNQLKTDETGYVLTQPGTTVTSVPGVFAAGDVQDKRYRQAITAAGTGCMAALDCEHFLAEHETH</sequence>
<evidence type="ECO:0000313" key="9">
    <source>
        <dbReference type="EMBL" id="PJF19501.1"/>
    </source>
</evidence>
<dbReference type="InterPro" id="IPR005982">
    <property type="entry name" value="Thioredox_Rdtase"/>
</dbReference>
<keyword evidence="2 7" id="KW-0285">Flavoprotein</keyword>
<dbReference type="AlphaFoldDB" id="A0A2H9TP13"/>
<keyword evidence="10" id="KW-1185">Reference proteome</keyword>
<evidence type="ECO:0000259" key="8">
    <source>
        <dbReference type="Pfam" id="PF07992"/>
    </source>
</evidence>
<evidence type="ECO:0000256" key="2">
    <source>
        <dbReference type="ARBA" id="ARBA00022630"/>
    </source>
</evidence>
<dbReference type="InterPro" id="IPR008255">
    <property type="entry name" value="Pyr_nucl-diS_OxRdtase_2_AS"/>
</dbReference>
<keyword evidence="5" id="KW-1015">Disulfide bond</keyword>
<evidence type="ECO:0000313" key="10">
    <source>
        <dbReference type="Proteomes" id="UP000240830"/>
    </source>
</evidence>
<evidence type="ECO:0000256" key="4">
    <source>
        <dbReference type="ARBA" id="ARBA00023002"/>
    </source>
</evidence>
<evidence type="ECO:0000256" key="1">
    <source>
        <dbReference type="ARBA" id="ARBA00009333"/>
    </source>
</evidence>
<dbReference type="InterPro" id="IPR023753">
    <property type="entry name" value="FAD/NAD-binding_dom"/>
</dbReference>
<keyword evidence="6 7" id="KW-0676">Redox-active center</keyword>
<dbReference type="GO" id="GO:0005737">
    <property type="term" value="C:cytoplasm"/>
    <property type="evidence" value="ECO:0007669"/>
    <property type="project" value="InterPro"/>
</dbReference>
<reference evidence="9 10" key="1">
    <citation type="submission" date="2016-10" db="EMBL/GenBank/DDBJ databases">
        <title>The genome of Paramicrosporidium saccamoebae is the missing link in understanding Cryptomycota and Microsporidia evolution.</title>
        <authorList>
            <person name="Quandt C.A."/>
            <person name="Beaudet D."/>
            <person name="Corsaro D."/>
            <person name="Michel R."/>
            <person name="Corradi N."/>
            <person name="James T."/>
        </authorList>
    </citation>
    <scope>NUCLEOTIDE SEQUENCE [LARGE SCALE GENOMIC DNA]</scope>
    <source>
        <strain evidence="9 10">KSL3</strain>
    </source>
</reference>
<dbReference type="STRING" id="1246581.A0A2H9TP13"/>
<comment type="similarity">
    <text evidence="1">Belongs to the class-II pyridine nucleotide-disulfide oxidoreductase family.</text>
</comment>
<gene>
    <name evidence="9" type="ORF">PSACC_00685</name>
</gene>
<protein>
    <recommendedName>
        <fullName evidence="7">Thioredoxin reductase</fullName>
        <ecNumber evidence="7">1.8.1.9</ecNumber>
    </recommendedName>
</protein>
<evidence type="ECO:0000256" key="5">
    <source>
        <dbReference type="ARBA" id="ARBA00023157"/>
    </source>
</evidence>
<evidence type="ECO:0000256" key="3">
    <source>
        <dbReference type="ARBA" id="ARBA00022827"/>
    </source>
</evidence>
<dbReference type="PRINTS" id="PR00368">
    <property type="entry name" value="FADPNR"/>
</dbReference>
<keyword evidence="3 7" id="KW-0274">FAD</keyword>
<dbReference type="GO" id="GO:0004791">
    <property type="term" value="F:thioredoxin-disulfide reductase (NADPH) activity"/>
    <property type="evidence" value="ECO:0007669"/>
    <property type="project" value="UniProtKB-EC"/>
</dbReference>
<dbReference type="PROSITE" id="PS00573">
    <property type="entry name" value="PYRIDINE_REDOX_2"/>
    <property type="match status" value="1"/>
</dbReference>
<organism evidence="9 10">
    <name type="scientific">Paramicrosporidium saccamoebae</name>
    <dbReference type="NCBI Taxonomy" id="1246581"/>
    <lineage>
        <taxon>Eukaryota</taxon>
        <taxon>Fungi</taxon>
        <taxon>Fungi incertae sedis</taxon>
        <taxon>Cryptomycota</taxon>
        <taxon>Cryptomycota incertae sedis</taxon>
        <taxon>Paramicrosporidium</taxon>
    </lineage>
</organism>
<comment type="caution">
    <text evidence="9">The sequence shown here is derived from an EMBL/GenBank/DDBJ whole genome shotgun (WGS) entry which is preliminary data.</text>
</comment>
<dbReference type="EMBL" id="MTSL01000056">
    <property type="protein sequence ID" value="PJF19501.1"/>
    <property type="molecule type" value="Genomic_DNA"/>
</dbReference>
<accession>A0A2H9TP13</accession>
<dbReference type="PRINTS" id="PR00469">
    <property type="entry name" value="PNDRDTASEII"/>
</dbReference>
<dbReference type="SUPFAM" id="SSF51905">
    <property type="entry name" value="FAD/NAD(P)-binding domain"/>
    <property type="match status" value="1"/>
</dbReference>
<dbReference type="Proteomes" id="UP000240830">
    <property type="component" value="Unassembled WGS sequence"/>
</dbReference>
<keyword evidence="4 7" id="KW-0560">Oxidoreductase</keyword>
<proteinExistence type="inferred from homology"/>
<dbReference type="InterPro" id="IPR036188">
    <property type="entry name" value="FAD/NAD-bd_sf"/>
</dbReference>
<dbReference type="PANTHER" id="PTHR48105">
    <property type="entry name" value="THIOREDOXIN REDUCTASE 1-RELATED-RELATED"/>
    <property type="match status" value="1"/>
</dbReference>
<dbReference type="Pfam" id="PF07992">
    <property type="entry name" value="Pyr_redox_2"/>
    <property type="match status" value="1"/>
</dbReference>
<evidence type="ECO:0000256" key="6">
    <source>
        <dbReference type="ARBA" id="ARBA00023284"/>
    </source>
</evidence>
<name>A0A2H9TP13_9FUNG</name>
<dbReference type="NCBIfam" id="TIGR01292">
    <property type="entry name" value="TRX_reduct"/>
    <property type="match status" value="1"/>
</dbReference>
<keyword evidence="7" id="KW-0521">NADP</keyword>
<feature type="domain" description="FAD/NAD(P)-binding" evidence="8">
    <location>
        <begin position="581"/>
        <end position="878"/>
    </location>
</feature>